<dbReference type="EMBL" id="JACJVR010000024">
    <property type="protein sequence ID" value="MBB6691251.1"/>
    <property type="molecule type" value="Genomic_DNA"/>
</dbReference>
<reference evidence="2 3" key="1">
    <citation type="submission" date="2020-08" db="EMBL/GenBank/DDBJ databases">
        <title>Cohnella phylogeny.</title>
        <authorList>
            <person name="Dunlap C."/>
        </authorList>
    </citation>
    <scope>NUCLEOTIDE SEQUENCE [LARGE SCALE GENOMIC DNA]</scope>
    <source>
        <strain evidence="2 3">DSM 25239</strain>
    </source>
</reference>
<dbReference type="RefSeq" id="WP_185135247.1">
    <property type="nucleotide sequence ID" value="NZ_JACJVR010000024.1"/>
</dbReference>
<feature type="compositionally biased region" description="Low complexity" evidence="1">
    <location>
        <begin position="1"/>
        <end position="14"/>
    </location>
</feature>
<proteinExistence type="predicted"/>
<evidence type="ECO:0000256" key="1">
    <source>
        <dbReference type="SAM" id="MobiDB-lite"/>
    </source>
</evidence>
<feature type="non-terminal residue" evidence="2">
    <location>
        <position position="1"/>
    </location>
</feature>
<protein>
    <recommendedName>
        <fullName evidence="4">DNA polymerase III subunit alpha</fullName>
    </recommendedName>
</protein>
<dbReference type="Proteomes" id="UP000553776">
    <property type="component" value="Unassembled WGS sequence"/>
</dbReference>
<accession>A0A841TZB4</accession>
<evidence type="ECO:0000313" key="3">
    <source>
        <dbReference type="Proteomes" id="UP000553776"/>
    </source>
</evidence>
<organism evidence="2 3">
    <name type="scientific">Cohnella xylanilytica</name>
    <dbReference type="NCBI Taxonomy" id="557555"/>
    <lineage>
        <taxon>Bacteria</taxon>
        <taxon>Bacillati</taxon>
        <taxon>Bacillota</taxon>
        <taxon>Bacilli</taxon>
        <taxon>Bacillales</taxon>
        <taxon>Paenibacillaceae</taxon>
        <taxon>Cohnella</taxon>
    </lineage>
</organism>
<gene>
    <name evidence="2" type="ORF">H7B90_07575</name>
</gene>
<keyword evidence="3" id="KW-1185">Reference proteome</keyword>
<sequence length="98" mass="10429">VGAAAGAAPAGSAATERRSAAGREQRVYIRIGAQREQPAVLASLKKLLASHPGPLPTLLFYERERRTVALSDELRVKPSPELTGSVERLLGEGSIRVK</sequence>
<evidence type="ECO:0008006" key="4">
    <source>
        <dbReference type="Google" id="ProtNLM"/>
    </source>
</evidence>
<dbReference type="AlphaFoldDB" id="A0A841TZB4"/>
<comment type="caution">
    <text evidence="2">The sequence shown here is derived from an EMBL/GenBank/DDBJ whole genome shotgun (WGS) entry which is preliminary data.</text>
</comment>
<feature type="region of interest" description="Disordered" evidence="1">
    <location>
        <begin position="1"/>
        <end position="23"/>
    </location>
</feature>
<name>A0A841TZB4_9BACL</name>
<evidence type="ECO:0000313" key="2">
    <source>
        <dbReference type="EMBL" id="MBB6691251.1"/>
    </source>
</evidence>